<name>A0A0H4BMG1_GVAS</name>
<dbReference type="OrthoDB" id="3665at10239"/>
<evidence type="ECO:0000313" key="2">
    <source>
        <dbReference type="Proteomes" id="UP000232958"/>
    </source>
</evidence>
<keyword evidence="2" id="KW-1185">Reference proteome</keyword>
<organism evidence="1 2">
    <name type="scientific">Agrotis segetum granulosis virus</name>
    <name type="common">AsGV</name>
    <name type="synonym">Agrotis segetum granulovirus</name>
    <dbReference type="NCBI Taxonomy" id="10464"/>
    <lineage>
        <taxon>Viruses</taxon>
        <taxon>Viruses incertae sedis</taxon>
        <taxon>Naldaviricetes</taxon>
        <taxon>Lefavirales</taxon>
        <taxon>Baculoviridae</taxon>
        <taxon>Betabaculovirus</taxon>
        <taxon>Betabaculovirus agsegetum</taxon>
    </lineage>
</organism>
<evidence type="ECO:0000313" key="1">
    <source>
        <dbReference type="EMBL" id="AKN63383.1"/>
    </source>
</evidence>
<sequence length="309" mass="34882">MDTRRGMDTTGGSDVSQAGNNFINWNTTAAMINMYRSNNTAKLTPEQIACLNLVRDLFLQAEPLPVSVTKRFETDEELINYYKNLEKKYGGATQLSGGTHGIFDKSFVISPIMKAYADKFYKRRLNVAASHLSDVVKYQMANAVTHSKPLPIVHNDVADEYLNTLKHRSPIAPNVEKLVADRSNQRLNVCNDVFNNLVEDVLFGSHNGYFINSILKNDLKEKVYKFRDNIAYLVNAPLTLSTNVYMLIEKAAINAGHHAADEKMYEEIVSNTAHRTTPIQESLTELAFENEALRRGLIQDLNIKYKNLS</sequence>
<proteinExistence type="predicted"/>
<reference evidence="1 2" key="1">
    <citation type="submission" date="2015-05" db="EMBL/GenBank/DDBJ databases">
        <title>Complete Sequence of an Agrotis segetum granulovirus isolate from Europe.</title>
        <authorList>
            <person name="Gueli Alletti G."/>
            <person name="Wennmann J.T."/>
            <person name="Jehle J.A."/>
        </authorList>
    </citation>
    <scope>NUCLEOTIDE SEQUENCE [LARGE SCALE GENOMIC DNA]</scope>
    <source>
        <strain evidence="1 2">DA</strain>
    </source>
</reference>
<dbReference type="EMBL" id="KR584663">
    <property type="protein sequence ID" value="AKN63383.1"/>
    <property type="molecule type" value="Genomic_DNA"/>
</dbReference>
<accession>A0A0H4BMG1</accession>
<dbReference type="InterPro" id="IPR006790">
    <property type="entry name" value="Baculovirus_Gp41"/>
</dbReference>
<dbReference type="GO" id="GO:0005198">
    <property type="term" value="F:structural molecule activity"/>
    <property type="evidence" value="ECO:0007669"/>
    <property type="project" value="InterPro"/>
</dbReference>
<dbReference type="Pfam" id="PF04700">
    <property type="entry name" value="Baculo_gp41"/>
    <property type="match status" value="1"/>
</dbReference>
<dbReference type="Proteomes" id="UP000232958">
    <property type="component" value="Segment"/>
</dbReference>
<gene>
    <name evidence="1" type="ORF">AsGV109</name>
</gene>
<dbReference type="GO" id="GO:0044423">
    <property type="term" value="C:virion component"/>
    <property type="evidence" value="ECO:0007669"/>
    <property type="project" value="InterPro"/>
</dbReference>
<organismHost>
    <name type="scientific">Agrotis segetum</name>
    <name type="common">Turnip moth</name>
    <dbReference type="NCBI Taxonomy" id="47767"/>
</organismHost>
<protein>
    <submittedName>
        <fullName evidence="1">Gp41</fullName>
    </submittedName>
</protein>